<dbReference type="AlphaFoldDB" id="M2AZM0"/>
<dbReference type="HOGENOM" id="CLU_2792785_0_0_12"/>
<gene>
    <name evidence="1" type="ORF">HMPREF9733_00064</name>
</gene>
<evidence type="ECO:0000313" key="2">
    <source>
        <dbReference type="Proteomes" id="UP000016183"/>
    </source>
</evidence>
<dbReference type="Proteomes" id="UP000016183">
    <property type="component" value="Unassembled WGS sequence"/>
</dbReference>
<proteinExistence type="predicted"/>
<dbReference type="EMBL" id="AGDZ01000002">
    <property type="protein sequence ID" value="EMB28836.1"/>
    <property type="molecule type" value="Genomic_DNA"/>
</dbReference>
<sequence>MKPQSPQGTPRINERCHQNLIKIPSGVLFARRGLFFCSNAEDARIFLKETLKLIKNRAILYANDRKTH</sequence>
<comment type="caution">
    <text evidence="1">The sequence shown here is derived from an EMBL/GenBank/DDBJ whole genome shotgun (WGS) entry which is preliminary data.</text>
</comment>
<evidence type="ECO:0000313" key="1">
    <source>
        <dbReference type="EMBL" id="EMB28836.1"/>
    </source>
</evidence>
<accession>M2AZM0</accession>
<reference evidence="1 2" key="1">
    <citation type="submission" date="2012-01" db="EMBL/GenBank/DDBJ databases">
        <title>The Genome Sequence of Treponema denticola SP33.</title>
        <authorList>
            <consortium name="The Broad Institute Genome Sequencing Platform"/>
            <person name="Earl A."/>
            <person name="Ward D."/>
            <person name="Feldgarden M."/>
            <person name="Gevers D."/>
            <person name="Blanton J.M."/>
            <person name="Fenno C.J."/>
            <person name="Baranova O.V."/>
            <person name="Mathney J."/>
            <person name="Dewhirst F.E."/>
            <person name="Izard J."/>
            <person name="Young S.K."/>
            <person name="Zeng Q."/>
            <person name="Gargeya S."/>
            <person name="Fitzgerald M."/>
            <person name="Haas B."/>
            <person name="Abouelleil A."/>
            <person name="Alvarado L."/>
            <person name="Arachchi H.M."/>
            <person name="Berlin A."/>
            <person name="Chapman S.B."/>
            <person name="Gearin G."/>
            <person name="Goldberg J."/>
            <person name="Griggs A."/>
            <person name="Gujja S."/>
            <person name="Hansen M."/>
            <person name="Heiman D."/>
            <person name="Howarth C."/>
            <person name="Larimer J."/>
            <person name="Lui A."/>
            <person name="MacDonald P.J.P."/>
            <person name="McCowen C."/>
            <person name="Montmayeur A."/>
            <person name="Murphy C."/>
            <person name="Neiman D."/>
            <person name="Pearson M."/>
            <person name="Priest M."/>
            <person name="Roberts A."/>
            <person name="Saif S."/>
            <person name="Shea T."/>
            <person name="Sisk P."/>
            <person name="Stolte C."/>
            <person name="Sykes S."/>
            <person name="Wortman J."/>
            <person name="Nusbaum C."/>
            <person name="Birren B."/>
        </authorList>
    </citation>
    <scope>NUCLEOTIDE SEQUENCE [LARGE SCALE GENOMIC DNA]</scope>
    <source>
        <strain evidence="1 2">SP33</strain>
    </source>
</reference>
<protein>
    <submittedName>
        <fullName evidence="1">Uncharacterized protein</fullName>
    </submittedName>
</protein>
<name>M2AZM0_TREDN</name>
<dbReference type="PATRIC" id="fig|999437.3.peg.65"/>
<organism evidence="1 2">
    <name type="scientific">Treponema denticola SP33</name>
    <dbReference type="NCBI Taxonomy" id="999437"/>
    <lineage>
        <taxon>Bacteria</taxon>
        <taxon>Pseudomonadati</taxon>
        <taxon>Spirochaetota</taxon>
        <taxon>Spirochaetia</taxon>
        <taxon>Spirochaetales</taxon>
        <taxon>Treponemataceae</taxon>
        <taxon>Treponema</taxon>
    </lineage>
</organism>